<dbReference type="Pfam" id="PF10932">
    <property type="entry name" value="DUF2783"/>
    <property type="match status" value="1"/>
</dbReference>
<evidence type="ECO:0008006" key="3">
    <source>
        <dbReference type="Google" id="ProtNLM"/>
    </source>
</evidence>
<evidence type="ECO:0000313" key="1">
    <source>
        <dbReference type="EMBL" id="KWF37724.1"/>
    </source>
</evidence>
<accession>A0A132EN06</accession>
<dbReference type="Proteomes" id="UP000062912">
    <property type="component" value="Unassembled WGS sequence"/>
</dbReference>
<dbReference type="RefSeq" id="WP_060237073.1">
    <property type="nucleotide sequence ID" value="NZ_LPJR01000001.1"/>
</dbReference>
<sequence length="64" mass="6959">MNDTPTLATPDDRYEALLDAHAGLDADASALLNARLVLLLMNEIDDGARLRALLDEARPTLIEN</sequence>
<name>A0A132EN06_9BURK</name>
<protein>
    <recommendedName>
        <fullName evidence="3">DUF2783 domain-containing protein</fullName>
    </recommendedName>
</protein>
<dbReference type="EMBL" id="LPJR01000001">
    <property type="protein sequence ID" value="KWF37724.1"/>
    <property type="molecule type" value="Genomic_DNA"/>
</dbReference>
<dbReference type="AlphaFoldDB" id="A0A132EN06"/>
<organism evidence="1 2">
    <name type="scientific">Burkholderia pseudomultivorans</name>
    <dbReference type="NCBI Taxonomy" id="1207504"/>
    <lineage>
        <taxon>Bacteria</taxon>
        <taxon>Pseudomonadati</taxon>
        <taxon>Pseudomonadota</taxon>
        <taxon>Betaproteobacteria</taxon>
        <taxon>Burkholderiales</taxon>
        <taxon>Burkholderiaceae</taxon>
        <taxon>Burkholderia</taxon>
        <taxon>Burkholderia cepacia complex</taxon>
    </lineage>
</organism>
<proteinExistence type="predicted"/>
<dbReference type="InterPro" id="IPR021233">
    <property type="entry name" value="DUF2783"/>
</dbReference>
<reference evidence="1 2" key="1">
    <citation type="submission" date="2015-11" db="EMBL/GenBank/DDBJ databases">
        <title>Expanding the genomic diversity of Burkholderia species for the development of highly accurate diagnostics.</title>
        <authorList>
            <person name="Sahl J."/>
            <person name="Keim P."/>
            <person name="Wagner D."/>
        </authorList>
    </citation>
    <scope>NUCLEOTIDE SEQUENCE [LARGE SCALE GENOMIC DNA]</scope>
    <source>
        <strain evidence="1 2">MSMB368WGS</strain>
    </source>
</reference>
<comment type="caution">
    <text evidence="1">The sequence shown here is derived from an EMBL/GenBank/DDBJ whole genome shotgun (WGS) entry which is preliminary data.</text>
</comment>
<evidence type="ECO:0000313" key="2">
    <source>
        <dbReference type="Proteomes" id="UP000062912"/>
    </source>
</evidence>
<gene>
    <name evidence="1" type="ORF">WT56_03230</name>
</gene>